<evidence type="ECO:0000256" key="6">
    <source>
        <dbReference type="ARBA" id="ARBA00025821"/>
    </source>
</evidence>
<reference evidence="11" key="1">
    <citation type="submission" date="2025-08" db="UniProtKB">
        <authorList>
            <consortium name="Ensembl"/>
        </authorList>
    </citation>
    <scope>IDENTIFICATION</scope>
</reference>
<dbReference type="InterPro" id="IPR013763">
    <property type="entry name" value="Cyclin-like_dom"/>
</dbReference>
<dbReference type="Pfam" id="PF02984">
    <property type="entry name" value="Cyclin_C"/>
    <property type="match status" value="1"/>
</dbReference>
<dbReference type="InterPro" id="IPR036915">
    <property type="entry name" value="Cyclin-like_sf"/>
</dbReference>
<reference evidence="11" key="2">
    <citation type="submission" date="2025-09" db="UniProtKB">
        <authorList>
            <consortium name="Ensembl"/>
        </authorList>
    </citation>
    <scope>IDENTIFICATION</scope>
</reference>
<name>A0A3B3DNQ3_ORYME</name>
<comment type="function">
    <text evidence="1">Essential for the control of the cell cycle at the G2/M (mitosis) transition.</text>
</comment>
<keyword evidence="3" id="KW-0132">Cell division</keyword>
<dbReference type="InterPro" id="IPR006671">
    <property type="entry name" value="Cyclin_N"/>
</dbReference>
<evidence type="ECO:0000256" key="9">
    <source>
        <dbReference type="SAM" id="MobiDB-lite"/>
    </source>
</evidence>
<dbReference type="Pfam" id="PF00134">
    <property type="entry name" value="Cyclin_N"/>
    <property type="match status" value="1"/>
</dbReference>
<sequence length="369" mass="41259">MCLFGLRCHGDRRKVSCGSGEDPGKSDVSTRDPPLQPCSTKLFVWRATQKQPPEMVSFRRKESSKGGQMSGAVPAGEALTPAQQRRTGRLRKQKLRTFFSDSGFEEDLLPSPNSSNCGLETHESGQLSSWFLQYGDVGFKIQREKETQLFPCSSLARQPQLTAEARCKLVSWLIPVHKHFRLSFECCCLSVNIMDRFLASTPIAADCFQLLGVTALLLASKLVEIGSPSVNHLLSLCCDAFTEEQLYNLERLILLRLNFNLTAPTLAFFLDYFTNCFEAIQLKNNCPGTLKTTHISSFAQKVCELTLADYTFNKYPPSLTASCAMRLTCEFLKTYFAENSSTQTSCRFTDEACTDSLQPCGIPTHWLNL</sequence>
<feature type="region of interest" description="Disordered" evidence="9">
    <location>
        <begin position="52"/>
        <end position="90"/>
    </location>
</feature>
<proteinExistence type="inferred from homology"/>
<dbReference type="OMA" id="CSPRISH"/>
<evidence type="ECO:0000259" key="10">
    <source>
        <dbReference type="SMART" id="SM00385"/>
    </source>
</evidence>
<evidence type="ECO:0000256" key="2">
    <source>
        <dbReference type="ARBA" id="ARBA00006955"/>
    </source>
</evidence>
<dbReference type="InterPro" id="IPR039361">
    <property type="entry name" value="Cyclin"/>
</dbReference>
<dbReference type="Ensembl" id="ENSOMET00000021934.1">
    <property type="protein sequence ID" value="ENSOMEP00000031005.1"/>
    <property type="gene ID" value="ENSOMEG00000015596.1"/>
</dbReference>
<dbReference type="STRING" id="30732.ENSOMEP00000031005"/>
<protein>
    <recommendedName>
        <fullName evidence="7">G2/mitotic-specific cyclin-B2</fullName>
    </recommendedName>
</protein>
<dbReference type="SUPFAM" id="SSF47954">
    <property type="entry name" value="Cyclin-like"/>
    <property type="match status" value="2"/>
</dbReference>
<feature type="domain" description="Cyclin-like" evidence="10">
    <location>
        <begin position="171"/>
        <end position="255"/>
    </location>
</feature>
<evidence type="ECO:0000256" key="8">
    <source>
        <dbReference type="RuleBase" id="RU000383"/>
    </source>
</evidence>
<comment type="subunit">
    <text evidence="6">Interacts with the CDK1 protein kinase to form a serine/threonine kinase holoenzyme complex also known as maturation promoting factor (MPF). The cyclin subunit imparts substrate specificity to the complex.</text>
</comment>
<keyword evidence="5" id="KW-0131">Cell cycle</keyword>
<dbReference type="AlphaFoldDB" id="A0A3B3DNQ3"/>
<dbReference type="FunFam" id="1.10.472.10:FF:000001">
    <property type="entry name" value="G2/mitotic-specific cyclin"/>
    <property type="match status" value="1"/>
</dbReference>
<dbReference type="PANTHER" id="PTHR10177">
    <property type="entry name" value="CYCLINS"/>
    <property type="match status" value="1"/>
</dbReference>
<dbReference type="GO" id="GO:0051301">
    <property type="term" value="P:cell division"/>
    <property type="evidence" value="ECO:0007669"/>
    <property type="project" value="UniProtKB-KW"/>
</dbReference>
<feature type="region of interest" description="Disordered" evidence="9">
    <location>
        <begin position="13"/>
        <end position="35"/>
    </location>
</feature>
<dbReference type="PaxDb" id="30732-ENSOMEP00000031005"/>
<evidence type="ECO:0000313" key="12">
    <source>
        <dbReference type="Proteomes" id="UP000261560"/>
    </source>
</evidence>
<dbReference type="GeneTree" id="ENSGT00940000155998"/>
<keyword evidence="4 8" id="KW-0195">Cyclin</keyword>
<accession>A0A3B3DNQ3</accession>
<dbReference type="SMART" id="SM00385">
    <property type="entry name" value="CYCLIN"/>
    <property type="match status" value="1"/>
</dbReference>
<comment type="similarity">
    <text evidence="2">Belongs to the cyclin family. Cyclin AB subfamily.</text>
</comment>
<dbReference type="Gene3D" id="1.10.472.10">
    <property type="entry name" value="Cyclin-like"/>
    <property type="match status" value="2"/>
</dbReference>
<evidence type="ECO:0000256" key="3">
    <source>
        <dbReference type="ARBA" id="ARBA00022618"/>
    </source>
</evidence>
<dbReference type="InterPro" id="IPR004367">
    <property type="entry name" value="Cyclin_C-dom"/>
</dbReference>
<dbReference type="Proteomes" id="UP000261560">
    <property type="component" value="Unplaced"/>
</dbReference>
<evidence type="ECO:0000256" key="4">
    <source>
        <dbReference type="ARBA" id="ARBA00023127"/>
    </source>
</evidence>
<organism evidence="11 12">
    <name type="scientific">Oryzias melastigma</name>
    <name type="common">Marine medaka</name>
    <dbReference type="NCBI Taxonomy" id="30732"/>
    <lineage>
        <taxon>Eukaryota</taxon>
        <taxon>Metazoa</taxon>
        <taxon>Chordata</taxon>
        <taxon>Craniata</taxon>
        <taxon>Vertebrata</taxon>
        <taxon>Euteleostomi</taxon>
        <taxon>Actinopterygii</taxon>
        <taxon>Neopterygii</taxon>
        <taxon>Teleostei</taxon>
        <taxon>Neoteleostei</taxon>
        <taxon>Acanthomorphata</taxon>
        <taxon>Ovalentaria</taxon>
        <taxon>Atherinomorphae</taxon>
        <taxon>Beloniformes</taxon>
        <taxon>Adrianichthyidae</taxon>
        <taxon>Oryziinae</taxon>
        <taxon>Oryzias</taxon>
    </lineage>
</organism>
<keyword evidence="12" id="KW-1185">Reference proteome</keyword>
<evidence type="ECO:0000256" key="7">
    <source>
        <dbReference type="ARBA" id="ARBA00040980"/>
    </source>
</evidence>
<evidence type="ECO:0000313" key="11">
    <source>
        <dbReference type="Ensembl" id="ENSOMEP00000031005.1"/>
    </source>
</evidence>
<evidence type="ECO:0000256" key="5">
    <source>
        <dbReference type="ARBA" id="ARBA00023306"/>
    </source>
</evidence>
<evidence type="ECO:0000256" key="1">
    <source>
        <dbReference type="ARBA" id="ARBA00003222"/>
    </source>
</evidence>